<keyword evidence="2" id="KW-1185">Reference proteome</keyword>
<dbReference type="InterPro" id="IPR012337">
    <property type="entry name" value="RNaseH-like_sf"/>
</dbReference>
<evidence type="ECO:0000313" key="1">
    <source>
        <dbReference type="EMBL" id="KAL3281840.1"/>
    </source>
</evidence>
<reference evidence="1 2" key="1">
    <citation type="journal article" date="2021" name="BMC Biol.">
        <title>Horizontally acquired antibacterial genes associated with adaptive radiation of ladybird beetles.</title>
        <authorList>
            <person name="Li H.S."/>
            <person name="Tang X.F."/>
            <person name="Huang Y.H."/>
            <person name="Xu Z.Y."/>
            <person name="Chen M.L."/>
            <person name="Du X.Y."/>
            <person name="Qiu B.Y."/>
            <person name="Chen P.T."/>
            <person name="Zhang W."/>
            <person name="Slipinski A."/>
            <person name="Escalona H.E."/>
            <person name="Waterhouse R.M."/>
            <person name="Zwick A."/>
            <person name="Pang H."/>
        </authorList>
    </citation>
    <scope>NUCLEOTIDE SEQUENCE [LARGE SCALE GENOMIC DNA]</scope>
    <source>
        <strain evidence="1">SYSU2018</strain>
    </source>
</reference>
<proteinExistence type="predicted"/>
<dbReference type="Proteomes" id="UP001516400">
    <property type="component" value="Unassembled WGS sequence"/>
</dbReference>
<sequence length="147" mass="16571">MNQSDFNNILNSRFPLYTHFYTDAPVSKQPDSVGFGIHAPSLSLKISGKLPDHWSICTGEMYAIGRAIEEIIERRVKLLIIITNSLSAFNKLGNDCLDGDWDIVSINVKKSIYNAWCSGYKVVWLWIPTCIYTVTALQISLLTEVDI</sequence>
<dbReference type="EMBL" id="JABFTP020000144">
    <property type="protein sequence ID" value="KAL3281840.1"/>
    <property type="molecule type" value="Genomic_DNA"/>
</dbReference>
<dbReference type="InterPro" id="IPR036397">
    <property type="entry name" value="RNaseH_sf"/>
</dbReference>
<evidence type="ECO:0008006" key="3">
    <source>
        <dbReference type="Google" id="ProtNLM"/>
    </source>
</evidence>
<name>A0ABD2NUJ6_9CUCU</name>
<gene>
    <name evidence="1" type="ORF">HHI36_005043</name>
</gene>
<dbReference type="SUPFAM" id="SSF53098">
    <property type="entry name" value="Ribonuclease H-like"/>
    <property type="match status" value="1"/>
</dbReference>
<accession>A0ABD2NUJ6</accession>
<comment type="caution">
    <text evidence="1">The sequence shown here is derived from an EMBL/GenBank/DDBJ whole genome shotgun (WGS) entry which is preliminary data.</text>
</comment>
<dbReference type="AlphaFoldDB" id="A0ABD2NUJ6"/>
<evidence type="ECO:0000313" key="2">
    <source>
        <dbReference type="Proteomes" id="UP001516400"/>
    </source>
</evidence>
<protein>
    <recommendedName>
        <fullName evidence="3">RNase H type-1 domain-containing protein</fullName>
    </recommendedName>
</protein>
<dbReference type="Gene3D" id="3.30.420.10">
    <property type="entry name" value="Ribonuclease H-like superfamily/Ribonuclease H"/>
    <property type="match status" value="1"/>
</dbReference>
<organism evidence="1 2">
    <name type="scientific">Cryptolaemus montrouzieri</name>
    <dbReference type="NCBI Taxonomy" id="559131"/>
    <lineage>
        <taxon>Eukaryota</taxon>
        <taxon>Metazoa</taxon>
        <taxon>Ecdysozoa</taxon>
        <taxon>Arthropoda</taxon>
        <taxon>Hexapoda</taxon>
        <taxon>Insecta</taxon>
        <taxon>Pterygota</taxon>
        <taxon>Neoptera</taxon>
        <taxon>Endopterygota</taxon>
        <taxon>Coleoptera</taxon>
        <taxon>Polyphaga</taxon>
        <taxon>Cucujiformia</taxon>
        <taxon>Coccinelloidea</taxon>
        <taxon>Coccinellidae</taxon>
        <taxon>Scymninae</taxon>
        <taxon>Scymnini</taxon>
        <taxon>Cryptolaemus</taxon>
    </lineage>
</organism>